<reference evidence="1 2" key="1">
    <citation type="submission" date="2013-11" db="EMBL/GenBank/DDBJ databases">
        <title>The Genome Sequence of Fusobacterium sp. 7_1.</title>
        <authorList>
            <consortium name="The Broad Institute Genome Sequencing Platform"/>
            <person name="Earl A."/>
            <person name="Ward D."/>
            <person name="Feldgarden M."/>
            <person name="Gevers D."/>
            <person name="Strauss J."/>
            <person name="Ambrose C.E."/>
            <person name="Allen-Vercoe E."/>
            <person name="Walker B."/>
            <person name="Young S.K."/>
            <person name="Zeng Q."/>
            <person name="Gargeya S."/>
            <person name="Fitzgerald M."/>
            <person name="Haas B."/>
            <person name="Abouelleil A."/>
            <person name="Alvarado L."/>
            <person name="Arachchi H.M."/>
            <person name="Berlin A.M."/>
            <person name="Chapman S.B."/>
            <person name="Goldberg J."/>
            <person name="Griggs A."/>
            <person name="Gujja S."/>
            <person name="Hansen M."/>
            <person name="Howarth C."/>
            <person name="Imamovic A."/>
            <person name="Larimer J."/>
            <person name="McCowen C."/>
            <person name="Montmayeur A."/>
            <person name="Murphy C."/>
            <person name="Neiman D."/>
            <person name="Pearson M."/>
            <person name="Priest M."/>
            <person name="Roberts A."/>
            <person name="Saif S."/>
            <person name="Shea T."/>
            <person name="Sisk P."/>
            <person name="Sykes S."/>
            <person name="Wortman J."/>
            <person name="Nusbaum C."/>
            <person name="Birren B."/>
        </authorList>
    </citation>
    <scope>NUCLEOTIDE SEQUENCE [LARGE SCALE GENOMIC DNA]</scope>
    <source>
        <strain evidence="1 2">7_1</strain>
    </source>
</reference>
<protein>
    <submittedName>
        <fullName evidence="1">Uncharacterized protein</fullName>
    </submittedName>
</protein>
<dbReference type="HOGENOM" id="CLU_1956430_0_0_0"/>
<dbReference type="EMBL" id="CP007062">
    <property type="protein sequence ID" value="EEO42918.1"/>
    <property type="molecule type" value="Genomic_DNA"/>
</dbReference>
<gene>
    <name evidence="1" type="ORF">FSDG_01477</name>
</gene>
<proteinExistence type="predicted"/>
<accession>A0A140PSZ5</accession>
<organism evidence="1 2">
    <name type="scientific">Fusobacterium animalis 7_1</name>
    <dbReference type="NCBI Taxonomy" id="457405"/>
    <lineage>
        <taxon>Bacteria</taxon>
        <taxon>Fusobacteriati</taxon>
        <taxon>Fusobacteriota</taxon>
        <taxon>Fusobacteriia</taxon>
        <taxon>Fusobacteriales</taxon>
        <taxon>Fusobacteriaceae</taxon>
        <taxon>Fusobacterium</taxon>
    </lineage>
</organism>
<dbReference type="Proteomes" id="UP000002799">
    <property type="component" value="Chromosome"/>
</dbReference>
<dbReference type="AlphaFoldDB" id="A0A140PSZ5"/>
<evidence type="ECO:0000313" key="1">
    <source>
        <dbReference type="EMBL" id="EEO42918.1"/>
    </source>
</evidence>
<dbReference type="KEGG" id="fne:FSDG_01477"/>
<dbReference type="RefSeq" id="WP_008701738.1">
    <property type="nucleotide sequence ID" value="NZ_AKBT01000001.1"/>
</dbReference>
<name>A0A140PSZ5_9FUSO</name>
<sequence>MNIEEIKKIITRYYRTLNYREDINFNGSLLLFFISYFDNKEEKYKYIKVYTDIKRYTVEIINEKESLKILNYSTIENYYKFIKNISINFFINFLREELEIEIIIEDEFNIDDTISLKNERKKEWENLK</sequence>
<evidence type="ECO:0000313" key="2">
    <source>
        <dbReference type="Proteomes" id="UP000002799"/>
    </source>
</evidence>